<sequence length="524" mass="57993">MRSQSIVVTMAKKTAWITPYKKQKKLLILKTSLFFQCFVTAGVCLNMSSQGVVVGYAAILLPQLKRPGSEIPIDDSSGSWIASIMGFTLVAGNFIVPLIMANYGRKTANIISIIPMLIGWFGIVFAGSVEVMLFARALQGLAMGMSSSIGPVLIGEYASPKNRGAFLMLMSIAIGIGVLGVHTMGSFMTWQHTALICAIVVFMDLLIVIYSPETPSWLADQGRYDESRKVFRWLRGDGEEEELQRIVQTSVMVRESKAEISSSETLVKKIRRNIAYFRMTIAKKEFHKPIFIMIHIYTFGQWSGANILATYTSLVFENVIGPGSNVALLLITLGIQRVISNTSALIVIRKMKRRSMLLATGCINIFAYLSQAAYSYAKEHDMLPFDHPMIGVVLIHIHMFSIATGTIPLPLVLAGELFPLEFRSLAGGISVLFFSGNTFITIKTFTYLSSTLGLYGAYCLYAAVVCYSLVVALMFLPETKDRTLQDIEDEFRGRALSPEEVKATQSLTSLKFNNLDRRCSSPML</sequence>
<keyword evidence="2" id="KW-1185">Reference proteome</keyword>
<evidence type="ECO:0000313" key="2">
    <source>
        <dbReference type="Proteomes" id="UP001064048"/>
    </source>
</evidence>
<protein>
    <submittedName>
        <fullName evidence="1">Uncharacterized protein</fullName>
    </submittedName>
</protein>
<gene>
    <name evidence="1" type="ORF">MSG28_011359</name>
</gene>
<organism evidence="1 2">
    <name type="scientific">Choristoneura fumiferana</name>
    <name type="common">Spruce budworm moth</name>
    <name type="synonym">Archips fumiferana</name>
    <dbReference type="NCBI Taxonomy" id="7141"/>
    <lineage>
        <taxon>Eukaryota</taxon>
        <taxon>Metazoa</taxon>
        <taxon>Ecdysozoa</taxon>
        <taxon>Arthropoda</taxon>
        <taxon>Hexapoda</taxon>
        <taxon>Insecta</taxon>
        <taxon>Pterygota</taxon>
        <taxon>Neoptera</taxon>
        <taxon>Endopterygota</taxon>
        <taxon>Lepidoptera</taxon>
        <taxon>Glossata</taxon>
        <taxon>Ditrysia</taxon>
        <taxon>Tortricoidea</taxon>
        <taxon>Tortricidae</taxon>
        <taxon>Tortricinae</taxon>
        <taxon>Choristoneura</taxon>
    </lineage>
</organism>
<accession>A0ACC0JN70</accession>
<name>A0ACC0JN70_CHOFU</name>
<evidence type="ECO:0000313" key="1">
    <source>
        <dbReference type="EMBL" id="KAI8425533.1"/>
    </source>
</evidence>
<reference evidence="1 2" key="1">
    <citation type="journal article" date="2022" name="Genome Biol. Evol.">
        <title>The Spruce Budworm Genome: Reconstructing the Evolutionary History of Antifreeze Proteins.</title>
        <authorList>
            <person name="Beliveau C."/>
            <person name="Gagne P."/>
            <person name="Picq S."/>
            <person name="Vernygora O."/>
            <person name="Keeling C.I."/>
            <person name="Pinkney K."/>
            <person name="Doucet D."/>
            <person name="Wen F."/>
            <person name="Johnston J.S."/>
            <person name="Maaroufi H."/>
            <person name="Boyle B."/>
            <person name="Laroche J."/>
            <person name="Dewar K."/>
            <person name="Juretic N."/>
            <person name="Blackburn G."/>
            <person name="Nisole A."/>
            <person name="Brunet B."/>
            <person name="Brandao M."/>
            <person name="Lumley L."/>
            <person name="Duan J."/>
            <person name="Quan G."/>
            <person name="Lucarotti C.J."/>
            <person name="Roe A.D."/>
            <person name="Sperling F.A.H."/>
            <person name="Levesque R.C."/>
            <person name="Cusson M."/>
        </authorList>
    </citation>
    <scope>NUCLEOTIDE SEQUENCE [LARGE SCALE GENOMIC DNA]</scope>
    <source>
        <strain evidence="1">Glfc:IPQL:Cfum</strain>
    </source>
</reference>
<dbReference type="Proteomes" id="UP001064048">
    <property type="component" value="Chromosome 19"/>
</dbReference>
<comment type="caution">
    <text evidence="1">The sequence shown here is derived from an EMBL/GenBank/DDBJ whole genome shotgun (WGS) entry which is preliminary data.</text>
</comment>
<proteinExistence type="predicted"/>
<dbReference type="EMBL" id="CM046119">
    <property type="protein sequence ID" value="KAI8425533.1"/>
    <property type="molecule type" value="Genomic_DNA"/>
</dbReference>